<feature type="signal peptide" evidence="1">
    <location>
        <begin position="1"/>
        <end position="19"/>
    </location>
</feature>
<sequence>MKAALAILIVVFSVVLTEAGRQQFAQKLCRTEEDCDWDQCCIDALTRIPGFHGICHNPTGRGEYCNPDPNDRTEEGRYKEACPCDKGLNCKAKEEIIGIPPESEAATPARLATTANEMAPISTPEIIFEAGFDRKSFQCRKCSACIREPGLPGFNALRILHLKAQEPQRRNIKPLVMPEDLNKRCISFILEQKGKKSPPENPQAAADESAFSTYFISPTTSRCGDTERDFFPSRPSSSDRLAHCRRAFAEKCIDLSKET</sequence>
<keyword evidence="1" id="KW-0732">Signal</keyword>
<protein>
    <submittedName>
        <fullName evidence="2">Uncharacterized protein</fullName>
    </submittedName>
</protein>
<keyword evidence="3" id="KW-1185">Reference proteome</keyword>
<comment type="caution">
    <text evidence="2">The sequence shown here is derived from an EMBL/GenBank/DDBJ whole genome shotgun (WGS) entry which is preliminary data.</text>
</comment>
<organism evidence="2 3">
    <name type="scientific">Caerostris darwini</name>
    <dbReference type="NCBI Taxonomy" id="1538125"/>
    <lineage>
        <taxon>Eukaryota</taxon>
        <taxon>Metazoa</taxon>
        <taxon>Ecdysozoa</taxon>
        <taxon>Arthropoda</taxon>
        <taxon>Chelicerata</taxon>
        <taxon>Arachnida</taxon>
        <taxon>Araneae</taxon>
        <taxon>Araneomorphae</taxon>
        <taxon>Entelegynae</taxon>
        <taxon>Araneoidea</taxon>
        <taxon>Araneidae</taxon>
        <taxon>Caerostris</taxon>
    </lineage>
</organism>
<dbReference type="Gene3D" id="2.10.80.10">
    <property type="entry name" value="Lipase, subunit A"/>
    <property type="match status" value="1"/>
</dbReference>
<evidence type="ECO:0000256" key="1">
    <source>
        <dbReference type="SAM" id="SignalP"/>
    </source>
</evidence>
<evidence type="ECO:0000313" key="3">
    <source>
        <dbReference type="Proteomes" id="UP001054837"/>
    </source>
</evidence>
<feature type="chain" id="PRO_5043842576" evidence="1">
    <location>
        <begin position="20"/>
        <end position="259"/>
    </location>
</feature>
<dbReference type="Proteomes" id="UP001054837">
    <property type="component" value="Unassembled WGS sequence"/>
</dbReference>
<reference evidence="2 3" key="1">
    <citation type="submission" date="2021-06" db="EMBL/GenBank/DDBJ databases">
        <title>Caerostris darwini draft genome.</title>
        <authorList>
            <person name="Kono N."/>
            <person name="Arakawa K."/>
        </authorList>
    </citation>
    <scope>NUCLEOTIDE SEQUENCE [LARGE SCALE GENOMIC DNA]</scope>
</reference>
<name>A0AAV4T8B8_9ARAC</name>
<gene>
    <name evidence="2" type="primary">AVEN_167131_1</name>
    <name evidence="2" type="ORF">CDAR_603781</name>
</gene>
<evidence type="ECO:0000313" key="2">
    <source>
        <dbReference type="EMBL" id="GIY41147.1"/>
    </source>
</evidence>
<accession>A0AAV4T8B8</accession>
<proteinExistence type="predicted"/>
<dbReference type="EMBL" id="BPLQ01009034">
    <property type="protein sequence ID" value="GIY41147.1"/>
    <property type="molecule type" value="Genomic_DNA"/>
</dbReference>
<dbReference type="AlphaFoldDB" id="A0AAV4T8B8"/>